<feature type="transmembrane region" description="Helical" evidence="7">
    <location>
        <begin position="97"/>
        <end position="114"/>
    </location>
</feature>
<feature type="transmembrane region" description="Helical" evidence="7">
    <location>
        <begin position="206"/>
        <end position="225"/>
    </location>
</feature>
<dbReference type="Pfam" id="PF12036">
    <property type="entry name" value="DUF3522"/>
    <property type="match status" value="1"/>
</dbReference>
<dbReference type="GO" id="GO:0048630">
    <property type="term" value="P:skeletal muscle tissue growth"/>
    <property type="evidence" value="ECO:0007669"/>
    <property type="project" value="Ensembl"/>
</dbReference>
<dbReference type="GO" id="GO:0007520">
    <property type="term" value="P:myoblast fusion"/>
    <property type="evidence" value="ECO:0007669"/>
    <property type="project" value="Ensembl"/>
</dbReference>
<keyword evidence="9" id="KW-1185">Reference proteome</keyword>
<feature type="transmembrane region" description="Helical" evidence="7">
    <location>
        <begin position="30"/>
        <end position="51"/>
    </location>
</feature>
<keyword evidence="6 7" id="KW-0472">Membrane</keyword>
<evidence type="ECO:0000256" key="2">
    <source>
        <dbReference type="ARBA" id="ARBA00005542"/>
    </source>
</evidence>
<comment type="similarity">
    <text evidence="2">Belongs to the TMEM8 family.</text>
</comment>
<evidence type="ECO:0000256" key="7">
    <source>
        <dbReference type="SAM" id="Phobius"/>
    </source>
</evidence>
<evidence type="ECO:0000256" key="5">
    <source>
        <dbReference type="ARBA" id="ARBA00022989"/>
    </source>
</evidence>
<evidence type="ECO:0000256" key="3">
    <source>
        <dbReference type="ARBA" id="ARBA00022475"/>
    </source>
</evidence>
<keyword evidence="4 7" id="KW-0812">Transmembrane</keyword>
<sequence length="249" mass="27950">MVLVVPSSHTFLSCHILQTKFRRLGVLGKMGAMLVRMVLPTVSCLAFLPTISIAAHRRFHLEAMVYFFTMFFISFYHICDGLGFISICIMRSELLEYFSTFGISLSIWVTLIAVGEFQEPAQLGTILAGTLIIAVRTYENSWGYGVYAGPIITAIILLSIKFGRKMVKTRAVVPQKRVYTHQLAPGLCFLILAFTLRFYFQNWDYTYVHSAFHCSLAAACVLLLPEKNKSVTANRPPEQLTCCTLCCCG</sequence>
<evidence type="ECO:0000256" key="4">
    <source>
        <dbReference type="ARBA" id="ARBA00022692"/>
    </source>
</evidence>
<dbReference type="PANTHER" id="PTHR14319">
    <property type="entry name" value="FIVE-SPAN TRANSMEMBRANE PROTEIN M83"/>
    <property type="match status" value="1"/>
</dbReference>
<dbReference type="AlphaFoldDB" id="A0A8C4Q420"/>
<evidence type="ECO:0000313" key="9">
    <source>
        <dbReference type="Proteomes" id="UP000694388"/>
    </source>
</evidence>
<reference evidence="8" key="1">
    <citation type="submission" date="2025-08" db="UniProtKB">
        <authorList>
            <consortium name="Ensembl"/>
        </authorList>
    </citation>
    <scope>IDENTIFICATION</scope>
</reference>
<dbReference type="Proteomes" id="UP000694388">
    <property type="component" value="Unplaced"/>
</dbReference>
<reference evidence="8" key="2">
    <citation type="submission" date="2025-09" db="UniProtKB">
        <authorList>
            <consortium name="Ensembl"/>
        </authorList>
    </citation>
    <scope>IDENTIFICATION</scope>
</reference>
<keyword evidence="5 7" id="KW-1133">Transmembrane helix</keyword>
<protein>
    <submittedName>
        <fullName evidence="8">Myomaker, myoblast fusion factor</fullName>
    </submittedName>
</protein>
<dbReference type="PANTHER" id="PTHR14319:SF7">
    <property type="entry name" value="POST-GPI ATTACHMENT TO PROTEINS FACTOR 6"/>
    <property type="match status" value="1"/>
</dbReference>
<dbReference type="GO" id="GO:0005886">
    <property type="term" value="C:plasma membrane"/>
    <property type="evidence" value="ECO:0007669"/>
    <property type="project" value="UniProtKB-SubCell"/>
</dbReference>
<dbReference type="InterPro" id="IPR021910">
    <property type="entry name" value="NGX6/PGAP6/MYMK"/>
</dbReference>
<keyword evidence="3" id="KW-1003">Cell membrane</keyword>
<dbReference type="Ensembl" id="ENSEBUT00000010227.1">
    <property type="protein sequence ID" value="ENSEBUP00000009698.1"/>
    <property type="gene ID" value="ENSEBUG00000006231.1"/>
</dbReference>
<evidence type="ECO:0000256" key="1">
    <source>
        <dbReference type="ARBA" id="ARBA00004651"/>
    </source>
</evidence>
<dbReference type="GeneTree" id="ENSGT00940000160710"/>
<organism evidence="8 9">
    <name type="scientific">Eptatretus burgeri</name>
    <name type="common">Inshore hagfish</name>
    <dbReference type="NCBI Taxonomy" id="7764"/>
    <lineage>
        <taxon>Eukaryota</taxon>
        <taxon>Metazoa</taxon>
        <taxon>Chordata</taxon>
        <taxon>Craniata</taxon>
        <taxon>Vertebrata</taxon>
        <taxon>Cyclostomata</taxon>
        <taxon>Myxini</taxon>
        <taxon>Myxiniformes</taxon>
        <taxon>Myxinidae</taxon>
        <taxon>Eptatretinae</taxon>
        <taxon>Eptatretus</taxon>
    </lineage>
</organism>
<feature type="transmembrane region" description="Helical" evidence="7">
    <location>
        <begin position="63"/>
        <end position="85"/>
    </location>
</feature>
<feature type="transmembrane region" description="Helical" evidence="7">
    <location>
        <begin position="144"/>
        <end position="162"/>
    </location>
</feature>
<evidence type="ECO:0000256" key="6">
    <source>
        <dbReference type="ARBA" id="ARBA00023136"/>
    </source>
</evidence>
<proteinExistence type="inferred from homology"/>
<evidence type="ECO:0000313" key="8">
    <source>
        <dbReference type="Ensembl" id="ENSEBUP00000009698.1"/>
    </source>
</evidence>
<accession>A0A8C4Q420</accession>
<feature type="transmembrane region" description="Helical" evidence="7">
    <location>
        <begin position="183"/>
        <end position="200"/>
    </location>
</feature>
<dbReference type="GO" id="GO:0048742">
    <property type="term" value="P:regulation of skeletal muscle fiber development"/>
    <property type="evidence" value="ECO:0007669"/>
    <property type="project" value="Ensembl"/>
</dbReference>
<dbReference type="OMA" id="HHACSGP"/>
<name>A0A8C4Q420_EPTBU</name>
<comment type="subcellular location">
    <subcellularLocation>
        <location evidence="1">Cell membrane</location>
        <topology evidence="1">Multi-pass membrane protein</topology>
    </subcellularLocation>
</comment>